<comment type="caution">
    <text evidence="4">The sequence shown here is derived from an EMBL/GenBank/DDBJ whole genome shotgun (WGS) entry which is preliminary data.</text>
</comment>
<sequence length="767" mass="83568">MANLVPGVLLKLLQYMNTDVKVSGEHRSSLLQVVSIVPALAGSELFPNQGFYLKVSDSSHATFVSLPNEHVDLILSDKIQLGQYVFVDKLEAASPVPILHGVRPVPGRHPCVGTPQDIVATHSLGFLDNDNDSKSNSEDMDSVSSVSINMSRSKSVTKMSGNRGVVGEKERKVIRSSIGGGGAKEEKSEKSSVGRWNSLSSKPGGALKVDVKRGNELSLTRLRTMDSSSTSIPSSPRSCYSLPNCFEKSTNGVNQHQAKVKGVNKLTGKVGVVETGNTVCSASSVAMKIGVGRRISNLVQGIGLGARVLRKSWDEGMEVKVIDSSKQRPVTKHDPKPEVPSSTRRRRSFSTETFSFKEESRIQASIKPSKEEHKTQLSVKKATSNRTTEEQEKSSKRRNSSGQKPPEASNNVIPGNMVKVSLNSRKVKDANVQWALLPSSISKLGKEVMKHRDAAQLAATVAMQEAAATDSLLQCLSMYSELSNSAKERNPQPAVEQFLTLTASLSATKMMVESLSRPIPEGSSPDSERSTMQEASKVRTDRQKHAASWVQAALATNLSPFAVFIEDTQSSRLPASSNFQNQKTVLGSKHMLVLHNSSEDASPKAPVKTRLPSNSKHTSQGTARRPSDMLANEHKQQAQPLLEWNEGNGLDEVVNLAEMLQLQSRNWFLGYMERFLDADGDTTLSDNGQIAGMLTQLKSVNNWLDEIGSNSKEDEGESCQISADTIDRLRKKIYHYLLTHVESAAATLNGGSQLSPKIQTTEIKTKR</sequence>
<feature type="compositionally biased region" description="Basic and acidic residues" evidence="1">
    <location>
        <begin position="625"/>
        <end position="635"/>
    </location>
</feature>
<feature type="compositionally biased region" description="Basic and acidic residues" evidence="1">
    <location>
        <begin position="526"/>
        <end position="542"/>
    </location>
</feature>
<dbReference type="Proteomes" id="UP001497480">
    <property type="component" value="Unassembled WGS sequence"/>
</dbReference>
<feature type="region of interest" description="Disordered" evidence="1">
    <location>
        <begin position="173"/>
        <end position="212"/>
    </location>
</feature>
<feature type="compositionally biased region" description="Basic and acidic residues" evidence="1">
    <location>
        <begin position="183"/>
        <end position="192"/>
    </location>
</feature>
<name>A0AAV1YEJ4_LUPLU</name>
<accession>A0AAV1YEJ4</accession>
<evidence type="ECO:0000259" key="3">
    <source>
        <dbReference type="Pfam" id="PF21647"/>
    </source>
</evidence>
<evidence type="ECO:0000313" key="4">
    <source>
        <dbReference type="EMBL" id="CAL0332452.1"/>
    </source>
</evidence>
<feature type="region of interest" description="Disordered" evidence="1">
    <location>
        <begin position="324"/>
        <end position="414"/>
    </location>
</feature>
<feature type="compositionally biased region" description="Basic and acidic residues" evidence="1">
    <location>
        <begin position="324"/>
        <end position="337"/>
    </location>
</feature>
<evidence type="ECO:0000313" key="5">
    <source>
        <dbReference type="Proteomes" id="UP001497480"/>
    </source>
</evidence>
<protein>
    <recommendedName>
        <fullName evidence="6">DUF936 family protein</fullName>
    </recommendedName>
</protein>
<evidence type="ECO:0000259" key="2">
    <source>
        <dbReference type="Pfam" id="PF06075"/>
    </source>
</evidence>
<feature type="compositionally biased region" description="Polar residues" evidence="1">
    <location>
        <begin position="376"/>
        <end position="386"/>
    </location>
</feature>
<feature type="region of interest" description="Disordered" evidence="1">
    <location>
        <begin position="597"/>
        <end position="635"/>
    </location>
</feature>
<feature type="domain" description="DUF936" evidence="2">
    <location>
        <begin position="4"/>
        <end position="120"/>
    </location>
</feature>
<dbReference type="Pfam" id="PF21647">
    <property type="entry name" value="DUF6857"/>
    <property type="match status" value="1"/>
</dbReference>
<feature type="region of interest" description="Disordered" evidence="1">
    <location>
        <begin position="128"/>
        <end position="148"/>
    </location>
</feature>
<dbReference type="AlphaFoldDB" id="A0AAV1YEJ4"/>
<feature type="region of interest" description="Disordered" evidence="1">
    <location>
        <begin position="515"/>
        <end position="542"/>
    </location>
</feature>
<dbReference type="Pfam" id="PF06075">
    <property type="entry name" value="DUF936"/>
    <property type="match status" value="1"/>
</dbReference>
<feature type="compositionally biased region" description="Polar residues" evidence="1">
    <location>
        <begin position="400"/>
        <end position="413"/>
    </location>
</feature>
<dbReference type="InterPro" id="IPR048297">
    <property type="entry name" value="DUF936_dom_pln"/>
</dbReference>
<dbReference type="InterPro" id="IPR010341">
    <property type="entry name" value="DUF936_pln"/>
</dbReference>
<dbReference type="InterPro" id="IPR049172">
    <property type="entry name" value="DUF6857_pln"/>
</dbReference>
<feature type="domain" description="DUF6857" evidence="3">
    <location>
        <begin position="422"/>
        <end position="747"/>
    </location>
</feature>
<proteinExistence type="predicted"/>
<dbReference type="PANTHER" id="PTHR31928:SF4">
    <property type="entry name" value="OS08G0541500 PROTEIN"/>
    <property type="match status" value="1"/>
</dbReference>
<reference evidence="4 5" key="1">
    <citation type="submission" date="2024-03" db="EMBL/GenBank/DDBJ databases">
        <authorList>
            <person name="Martinez-Hernandez J."/>
        </authorList>
    </citation>
    <scope>NUCLEOTIDE SEQUENCE [LARGE SCALE GENOMIC DNA]</scope>
</reference>
<keyword evidence="5" id="KW-1185">Reference proteome</keyword>
<organism evidence="4 5">
    <name type="scientific">Lupinus luteus</name>
    <name type="common">European yellow lupine</name>
    <dbReference type="NCBI Taxonomy" id="3873"/>
    <lineage>
        <taxon>Eukaryota</taxon>
        <taxon>Viridiplantae</taxon>
        <taxon>Streptophyta</taxon>
        <taxon>Embryophyta</taxon>
        <taxon>Tracheophyta</taxon>
        <taxon>Spermatophyta</taxon>
        <taxon>Magnoliopsida</taxon>
        <taxon>eudicotyledons</taxon>
        <taxon>Gunneridae</taxon>
        <taxon>Pentapetalae</taxon>
        <taxon>rosids</taxon>
        <taxon>fabids</taxon>
        <taxon>Fabales</taxon>
        <taxon>Fabaceae</taxon>
        <taxon>Papilionoideae</taxon>
        <taxon>50 kb inversion clade</taxon>
        <taxon>genistoids sensu lato</taxon>
        <taxon>core genistoids</taxon>
        <taxon>Genisteae</taxon>
        <taxon>Lupinus</taxon>
    </lineage>
</organism>
<dbReference type="EMBL" id="CAXHTB010000024">
    <property type="protein sequence ID" value="CAL0332452.1"/>
    <property type="molecule type" value="Genomic_DNA"/>
</dbReference>
<dbReference type="PANTHER" id="PTHR31928">
    <property type="entry name" value="EXPRESSED PROTEIN"/>
    <property type="match status" value="1"/>
</dbReference>
<evidence type="ECO:0008006" key="6">
    <source>
        <dbReference type="Google" id="ProtNLM"/>
    </source>
</evidence>
<feature type="compositionally biased region" description="Polar residues" evidence="1">
    <location>
        <begin position="611"/>
        <end position="622"/>
    </location>
</feature>
<evidence type="ECO:0000256" key="1">
    <source>
        <dbReference type="SAM" id="MobiDB-lite"/>
    </source>
</evidence>
<gene>
    <name evidence="4" type="ORF">LLUT_LOCUS33512</name>
</gene>